<name>A0A3M7THU7_9FLAO</name>
<dbReference type="Proteomes" id="UP000278775">
    <property type="component" value="Unassembled WGS sequence"/>
</dbReference>
<proteinExistence type="predicted"/>
<organism evidence="2 3">
    <name type="scientific">Chryseobacterium nematophagum</name>
    <dbReference type="NCBI Taxonomy" id="2305228"/>
    <lineage>
        <taxon>Bacteria</taxon>
        <taxon>Pseudomonadati</taxon>
        <taxon>Bacteroidota</taxon>
        <taxon>Flavobacteriia</taxon>
        <taxon>Flavobacteriales</taxon>
        <taxon>Weeksellaceae</taxon>
        <taxon>Chryseobacterium group</taxon>
        <taxon>Chryseobacterium</taxon>
    </lineage>
</organism>
<evidence type="ECO:0008006" key="4">
    <source>
        <dbReference type="Google" id="ProtNLM"/>
    </source>
</evidence>
<dbReference type="AlphaFoldDB" id="A0A3M7THU7"/>
<sequence>MKKTNLLLCTLFGTLAYSQVGVNTVTPKATLDITAKNTDGSTAEGVIVPRLTGNHLFAAIATNVYTMAQHGAMVYVYEPADSDKQTGQTQNINDYGFYYYDGYDNKWNKVGSGATIYRADGTLTNPRHVTMDGKNLDFTGGRIGMGTSSPDPSAILDLTSTTNGFLPPRMTKVQMDAIQFPARALVIYCTDCFGGLGCIMVNDSMDPLVPKWGSLCSTNVPTGDIDLLQCTASTTTGTLHSGIPASGVNVTVPYTGGNGGTYFAGAFDSSGVTGLIANLQGGSLSNGNGNFQLMITGTPSAVGTANFDIMIAGKSCTFSVPVDDFTASVTSLTCSGASFTPNAIIQGQAYTGTLTVPYLGGNGDTYPQMQFTQNGLTFTLPAGTLATGAGNLVYNITGTATSAIAMSIPINFGSTSCNVNKTVTTGGTGGTSNMCMGSGSTREWATHNLGADFSLDPHVGVKGIHGNYYQWGILVPVADADTPPGNISGWNAQAAPNGAWNSGTEDAPVRTGLDPCAALDNGGNHFRVPTYTEWESLLQNNSVSRQGTFVDSATNFGTTLSYSCGSGKMTLPISGLRGGSQGQLYVRGQQGYYWTSTEFVQPNSSYYVFITSAYVQINRKERTDGMSVRCIKE</sequence>
<dbReference type="EMBL" id="QWIU01000002">
    <property type="protein sequence ID" value="RNA62858.1"/>
    <property type="molecule type" value="Genomic_DNA"/>
</dbReference>
<accession>A0A3M7THU7</accession>
<protein>
    <recommendedName>
        <fullName evidence="4">Fibrobacter succinogenes major paralogous domain-containing protein</fullName>
    </recommendedName>
</protein>
<gene>
    <name evidence="2" type="ORF">D1631_13410</name>
</gene>
<evidence type="ECO:0000313" key="3">
    <source>
        <dbReference type="Proteomes" id="UP000278775"/>
    </source>
</evidence>
<evidence type="ECO:0000313" key="2">
    <source>
        <dbReference type="EMBL" id="RNA62858.1"/>
    </source>
</evidence>
<feature type="chain" id="PRO_5018103971" description="Fibrobacter succinogenes major paralogous domain-containing protein" evidence="1">
    <location>
        <begin position="19"/>
        <end position="633"/>
    </location>
</feature>
<reference evidence="2 3" key="1">
    <citation type="submission" date="2018-08" db="EMBL/GenBank/DDBJ databases">
        <title>Chryseobacterium nematophagum: a novel matrix digesting pathogen of nematodes.</title>
        <authorList>
            <person name="Page A."/>
            <person name="Roberts M."/>
            <person name="Felix M.-A."/>
            <person name="Weir W."/>
        </authorList>
    </citation>
    <scope>NUCLEOTIDE SEQUENCE [LARGE SCALE GENOMIC DNA]</scope>
    <source>
        <strain evidence="2 3">JUb129</strain>
    </source>
</reference>
<comment type="caution">
    <text evidence="2">The sequence shown here is derived from an EMBL/GenBank/DDBJ whole genome shotgun (WGS) entry which is preliminary data.</text>
</comment>
<evidence type="ECO:0000256" key="1">
    <source>
        <dbReference type="SAM" id="SignalP"/>
    </source>
</evidence>
<feature type="signal peptide" evidence="1">
    <location>
        <begin position="1"/>
        <end position="18"/>
    </location>
</feature>
<dbReference type="RefSeq" id="WP_122636893.1">
    <property type="nucleotide sequence ID" value="NZ_QWIU01000002.1"/>
</dbReference>
<keyword evidence="1" id="KW-0732">Signal</keyword>
<dbReference type="OrthoDB" id="9808953at2"/>